<gene>
    <name evidence="1" type="ORF">SLS63_014194</name>
</gene>
<protein>
    <recommendedName>
        <fullName evidence="3">Methyltransferase</fullName>
    </recommendedName>
</protein>
<keyword evidence="2" id="KW-1185">Reference proteome</keyword>
<evidence type="ECO:0008006" key="3">
    <source>
        <dbReference type="Google" id="ProtNLM"/>
    </source>
</evidence>
<reference evidence="1 2" key="1">
    <citation type="submission" date="2024-02" db="EMBL/GenBank/DDBJ databases">
        <title>De novo assembly and annotation of 12 fungi associated with fruit tree decline syndrome in Ontario, Canada.</title>
        <authorList>
            <person name="Sulman M."/>
            <person name="Ellouze W."/>
            <person name="Ilyukhin E."/>
        </authorList>
    </citation>
    <scope>NUCLEOTIDE SEQUENCE [LARGE SCALE GENOMIC DNA]</scope>
    <source>
        <strain evidence="1 2">M169</strain>
    </source>
</reference>
<organism evidence="1 2">
    <name type="scientific">Diaporthe eres</name>
    <name type="common">Phomopsis oblonga</name>
    <dbReference type="NCBI Taxonomy" id="83184"/>
    <lineage>
        <taxon>Eukaryota</taxon>
        <taxon>Fungi</taxon>
        <taxon>Dikarya</taxon>
        <taxon>Ascomycota</taxon>
        <taxon>Pezizomycotina</taxon>
        <taxon>Sordariomycetes</taxon>
        <taxon>Sordariomycetidae</taxon>
        <taxon>Diaporthales</taxon>
        <taxon>Diaporthaceae</taxon>
        <taxon>Diaporthe</taxon>
        <taxon>Diaporthe eres species complex</taxon>
    </lineage>
</organism>
<accession>A0ABR1NL28</accession>
<evidence type="ECO:0000313" key="2">
    <source>
        <dbReference type="Proteomes" id="UP001430848"/>
    </source>
</evidence>
<proteinExistence type="predicted"/>
<comment type="caution">
    <text evidence="1">The sequence shown here is derived from an EMBL/GenBank/DDBJ whole genome shotgun (WGS) entry which is preliminary data.</text>
</comment>
<dbReference type="Proteomes" id="UP001430848">
    <property type="component" value="Unassembled WGS sequence"/>
</dbReference>
<dbReference type="EMBL" id="JAKNSF020000257">
    <property type="protein sequence ID" value="KAK7705074.1"/>
    <property type="molecule type" value="Genomic_DNA"/>
</dbReference>
<name>A0ABR1NL28_DIAER</name>
<sequence>MPEYLLPEPEKEVARLTEQDAVITHFMGNKRIVAPVDLNKPGLVILDSATADGLFLREIQPLLTEPYTLLGYDIMPSFFPAQTPPHTTLAIHDIAEQWPTELHGRCDFVHQHFAIVGGAQKATPRQIVGYLCQLVRLGFRTRVKPGGWIQLGEQDVRGPVSGGPALDDTLTAIRSWMVTAGAGPGATFPRVANDMAGWLKEEVFEGVQEVPVHISMGPSSKDAKWSDRSARVLVAAATGIAGACKMMNVDVADSVLDKLPERASEEFTKEGGTYRINIAIGRKPAA</sequence>
<evidence type="ECO:0000313" key="1">
    <source>
        <dbReference type="EMBL" id="KAK7705074.1"/>
    </source>
</evidence>